<evidence type="ECO:0000313" key="3">
    <source>
        <dbReference type="Proteomes" id="UP001432322"/>
    </source>
</evidence>
<accession>A0AAV5V2H3</accession>
<keyword evidence="1" id="KW-0472">Membrane</keyword>
<feature type="non-terminal residue" evidence="2">
    <location>
        <position position="95"/>
    </location>
</feature>
<evidence type="ECO:0000313" key="2">
    <source>
        <dbReference type="EMBL" id="GMT13248.1"/>
    </source>
</evidence>
<proteinExistence type="predicted"/>
<name>A0AAV5V2H3_9BILA</name>
<feature type="transmembrane region" description="Helical" evidence="1">
    <location>
        <begin position="20"/>
        <end position="41"/>
    </location>
</feature>
<gene>
    <name evidence="2" type="ORF">PFISCL1PPCAC_4545</name>
</gene>
<dbReference type="Proteomes" id="UP001432322">
    <property type="component" value="Unassembled WGS sequence"/>
</dbReference>
<comment type="caution">
    <text evidence="2">The sequence shown here is derived from an EMBL/GenBank/DDBJ whole genome shotgun (WGS) entry which is preliminary data.</text>
</comment>
<keyword evidence="1" id="KW-0812">Transmembrane</keyword>
<organism evidence="2 3">
    <name type="scientific">Pristionchus fissidentatus</name>
    <dbReference type="NCBI Taxonomy" id="1538716"/>
    <lineage>
        <taxon>Eukaryota</taxon>
        <taxon>Metazoa</taxon>
        <taxon>Ecdysozoa</taxon>
        <taxon>Nematoda</taxon>
        <taxon>Chromadorea</taxon>
        <taxon>Rhabditida</taxon>
        <taxon>Rhabditina</taxon>
        <taxon>Diplogasteromorpha</taxon>
        <taxon>Diplogasteroidea</taxon>
        <taxon>Neodiplogasteridae</taxon>
        <taxon>Pristionchus</taxon>
    </lineage>
</organism>
<evidence type="ECO:0000256" key="1">
    <source>
        <dbReference type="SAM" id="Phobius"/>
    </source>
</evidence>
<keyword evidence="1" id="KW-1133">Transmembrane helix</keyword>
<dbReference type="EMBL" id="BTSY01000002">
    <property type="protein sequence ID" value="GMT13248.1"/>
    <property type="molecule type" value="Genomic_DNA"/>
</dbReference>
<protein>
    <submittedName>
        <fullName evidence="2">Uncharacterized protein</fullName>
    </submittedName>
</protein>
<sequence>NDVLDSNSEIPHSARFGSYLQYHCEVVVLYITFIFTLFCAVNRMSIPNDCVAGHAVDHDVLIQKYYTCGILIAFFDSLIAFDEKNIDQQQEKDAE</sequence>
<feature type="non-terminal residue" evidence="2">
    <location>
        <position position="1"/>
    </location>
</feature>
<reference evidence="2" key="1">
    <citation type="submission" date="2023-10" db="EMBL/GenBank/DDBJ databases">
        <title>Genome assembly of Pristionchus species.</title>
        <authorList>
            <person name="Yoshida K."/>
            <person name="Sommer R.J."/>
        </authorList>
    </citation>
    <scope>NUCLEOTIDE SEQUENCE</scope>
    <source>
        <strain evidence="2">RS5133</strain>
    </source>
</reference>
<dbReference type="AlphaFoldDB" id="A0AAV5V2H3"/>
<keyword evidence="3" id="KW-1185">Reference proteome</keyword>